<comment type="caution">
    <text evidence="2">The sequence shown here is derived from an EMBL/GenBank/DDBJ whole genome shotgun (WGS) entry which is preliminary data.</text>
</comment>
<evidence type="ECO:0000313" key="2">
    <source>
        <dbReference type="EMBL" id="CAG9559755.1"/>
    </source>
</evidence>
<dbReference type="SUPFAM" id="SSF52935">
    <property type="entry name" value="PK C-terminal domain-like"/>
    <property type="match status" value="1"/>
</dbReference>
<organism evidence="2 3">
    <name type="scientific">Danaus chrysippus</name>
    <name type="common">African queen</name>
    <dbReference type="NCBI Taxonomy" id="151541"/>
    <lineage>
        <taxon>Eukaryota</taxon>
        <taxon>Metazoa</taxon>
        <taxon>Ecdysozoa</taxon>
        <taxon>Arthropoda</taxon>
        <taxon>Hexapoda</taxon>
        <taxon>Insecta</taxon>
        <taxon>Pterygota</taxon>
        <taxon>Neoptera</taxon>
        <taxon>Endopterygota</taxon>
        <taxon>Lepidoptera</taxon>
        <taxon>Glossata</taxon>
        <taxon>Ditrysia</taxon>
        <taxon>Papilionoidea</taxon>
        <taxon>Nymphalidae</taxon>
        <taxon>Danainae</taxon>
        <taxon>Danaini</taxon>
        <taxon>Danaina</taxon>
        <taxon>Danaus</taxon>
        <taxon>Anosia</taxon>
    </lineage>
</organism>
<dbReference type="InterPro" id="IPR015795">
    <property type="entry name" value="Pyrv_Knase_C"/>
</dbReference>
<dbReference type="AlphaFoldDB" id="A0A8J2QCM5"/>
<keyword evidence="3" id="KW-1185">Reference proteome</keyword>
<feature type="domain" description="Pyruvate kinase C-terminal" evidence="1">
    <location>
        <begin position="206"/>
        <end position="322"/>
    </location>
</feature>
<accession>A0A8J2QCM5</accession>
<sequence>MEVCIDNGPIYKSDHQVIGYTAQCYHMEDDENDIIYQSSNIIFTFNHIIYDADDIYSLTCCGVNIFNVDMTAEDESFLKNITDVITESENLPRMFPYTYYKPTGLSVSMDINKAVDINERVDIILLKEVRTVDELLSFKKQNPNFSNKTIMVWLTRWTFEEISIVKFSDGVVLDLLDDNQNWDEFCNCPLDFCKEEKIPVLAPLSTAFAASLAALTSDAKVILVLSVTGVSAQLISFTSPPCHIICIISRKSTARRLHMYRKVIPLFFQPNRSTNWHQKCWSRIHFGTTFALKIGLLELGAKLVVVQPSEEANGYCDSLRILSIPLQCDN</sequence>
<evidence type="ECO:0000259" key="1">
    <source>
        <dbReference type="Pfam" id="PF02887"/>
    </source>
</evidence>
<evidence type="ECO:0000313" key="3">
    <source>
        <dbReference type="Proteomes" id="UP000789524"/>
    </source>
</evidence>
<dbReference type="Pfam" id="PF02887">
    <property type="entry name" value="PK_C"/>
    <property type="match status" value="1"/>
</dbReference>
<proteinExistence type="predicted"/>
<dbReference type="Proteomes" id="UP000789524">
    <property type="component" value="Unassembled WGS sequence"/>
</dbReference>
<gene>
    <name evidence="2" type="ORF">DCHRY22_LOCUS1554</name>
</gene>
<dbReference type="OrthoDB" id="6894596at2759"/>
<dbReference type="EMBL" id="CAKASE010000044">
    <property type="protein sequence ID" value="CAG9559755.1"/>
    <property type="molecule type" value="Genomic_DNA"/>
</dbReference>
<dbReference type="InterPro" id="IPR036918">
    <property type="entry name" value="Pyrv_Knase_C_sf"/>
</dbReference>
<protein>
    <submittedName>
        <fullName evidence="2">(African queen) hypothetical protein</fullName>
    </submittedName>
</protein>
<name>A0A8J2QCM5_9NEOP</name>
<reference evidence="2" key="1">
    <citation type="submission" date="2021-09" db="EMBL/GenBank/DDBJ databases">
        <authorList>
            <person name="Martin H S."/>
        </authorList>
    </citation>
    <scope>NUCLEOTIDE SEQUENCE</scope>
</reference>
<dbReference type="Gene3D" id="3.40.1380.20">
    <property type="entry name" value="Pyruvate kinase, C-terminal domain"/>
    <property type="match status" value="1"/>
</dbReference>